<evidence type="ECO:0000313" key="2">
    <source>
        <dbReference type="EMBL" id="QDV05371.1"/>
    </source>
</evidence>
<evidence type="ECO:0000313" key="3">
    <source>
        <dbReference type="Proteomes" id="UP000320390"/>
    </source>
</evidence>
<accession>A0A518EMS5</accession>
<dbReference type="Proteomes" id="UP000320390">
    <property type="component" value="Chromosome"/>
</dbReference>
<dbReference type="InterPro" id="IPR000383">
    <property type="entry name" value="Xaa-Pro-like_dom"/>
</dbReference>
<dbReference type="Gene3D" id="3.40.50.1820">
    <property type="entry name" value="alpha/beta hydrolase"/>
    <property type="match status" value="1"/>
</dbReference>
<dbReference type="AlphaFoldDB" id="A0A518EMS5"/>
<sequence>MLLPCIALVSFAAIQSSDPVESDYVGFWRGTLWCNGAGQVFEVELSPAEQGLSVKTTLPDWIFFPVDDSTARVLDGQIQLPLVYGTATLQLDRERGEMRGSFGASPTRIQVHAKRAIQTPALRVIERDVRILSGEIELAATCFEPGWPGPHPAVVWLPSRGPITRSEDRIGRGRWLARLGIASVVWDKRGTGESGGDLRAATFDDLVGDARSALRWLGDQESIDANQIGLHASSAGGWAAIRLAALQDPPVDFVVTKMSPTTSVRTQQMESWASTLLAAGYGERAVQDAQEWNALLFDAEPTDAEWKRYRELLDAARTEGWVEFLDFDDDPATRDAFPGAWVRRHDYDPAADWEKIRTPWLGIFGGRDTIVPLATNRLRLEERPAERSLLSIPGIEHGFGEWPLELRRPGDSAIDSYLVWNKLPVEIWEPTVRWIWSQVTLSPSAPFDVR</sequence>
<dbReference type="Pfam" id="PF02129">
    <property type="entry name" value="Peptidase_S15"/>
    <property type="match status" value="1"/>
</dbReference>
<dbReference type="EMBL" id="CP036434">
    <property type="protein sequence ID" value="QDV05371.1"/>
    <property type="molecule type" value="Genomic_DNA"/>
</dbReference>
<proteinExistence type="predicted"/>
<dbReference type="PANTHER" id="PTHR43265:SF1">
    <property type="entry name" value="ESTERASE ESTD"/>
    <property type="match status" value="1"/>
</dbReference>
<name>A0A518EMS5_9BACT</name>
<organism evidence="2 3">
    <name type="scientific">Saltatorellus ferox</name>
    <dbReference type="NCBI Taxonomy" id="2528018"/>
    <lineage>
        <taxon>Bacteria</taxon>
        <taxon>Pseudomonadati</taxon>
        <taxon>Planctomycetota</taxon>
        <taxon>Planctomycetia</taxon>
        <taxon>Planctomycetia incertae sedis</taxon>
        <taxon>Saltatorellus</taxon>
    </lineage>
</organism>
<evidence type="ECO:0000259" key="1">
    <source>
        <dbReference type="Pfam" id="PF02129"/>
    </source>
</evidence>
<dbReference type="InterPro" id="IPR029058">
    <property type="entry name" value="AB_hydrolase_fold"/>
</dbReference>
<dbReference type="GO" id="GO:0052689">
    <property type="term" value="F:carboxylic ester hydrolase activity"/>
    <property type="evidence" value="ECO:0007669"/>
    <property type="project" value="TreeGrafter"/>
</dbReference>
<keyword evidence="3" id="KW-1185">Reference proteome</keyword>
<dbReference type="InterPro" id="IPR053145">
    <property type="entry name" value="AB_hydrolase_Est10"/>
</dbReference>
<reference evidence="2 3" key="1">
    <citation type="submission" date="2019-02" db="EMBL/GenBank/DDBJ databases">
        <title>Deep-cultivation of Planctomycetes and their phenomic and genomic characterization uncovers novel biology.</title>
        <authorList>
            <person name="Wiegand S."/>
            <person name="Jogler M."/>
            <person name="Boedeker C."/>
            <person name="Pinto D."/>
            <person name="Vollmers J."/>
            <person name="Rivas-Marin E."/>
            <person name="Kohn T."/>
            <person name="Peeters S.H."/>
            <person name="Heuer A."/>
            <person name="Rast P."/>
            <person name="Oberbeckmann S."/>
            <person name="Bunk B."/>
            <person name="Jeske O."/>
            <person name="Meyerdierks A."/>
            <person name="Storesund J.E."/>
            <person name="Kallscheuer N."/>
            <person name="Luecker S."/>
            <person name="Lage O.M."/>
            <person name="Pohl T."/>
            <person name="Merkel B.J."/>
            <person name="Hornburger P."/>
            <person name="Mueller R.-W."/>
            <person name="Bruemmer F."/>
            <person name="Labrenz M."/>
            <person name="Spormann A.M."/>
            <person name="Op den Camp H."/>
            <person name="Overmann J."/>
            <person name="Amann R."/>
            <person name="Jetten M.S.M."/>
            <person name="Mascher T."/>
            <person name="Medema M.H."/>
            <person name="Devos D.P."/>
            <person name="Kaster A.-K."/>
            <person name="Ovreas L."/>
            <person name="Rohde M."/>
            <person name="Galperin M.Y."/>
            <person name="Jogler C."/>
        </authorList>
    </citation>
    <scope>NUCLEOTIDE SEQUENCE [LARGE SCALE GENOMIC DNA]</scope>
    <source>
        <strain evidence="2 3">Poly30</strain>
    </source>
</reference>
<gene>
    <name evidence="2" type="ORF">Poly30_08680</name>
</gene>
<feature type="domain" description="Xaa-Pro dipeptidyl-peptidase-like" evidence="1">
    <location>
        <begin position="141"/>
        <end position="371"/>
    </location>
</feature>
<protein>
    <submittedName>
        <fullName evidence="2">Alpha/beta hydrolase family protein</fullName>
    </submittedName>
</protein>
<dbReference type="OrthoDB" id="8950502at2"/>
<dbReference type="RefSeq" id="WP_145194784.1">
    <property type="nucleotide sequence ID" value="NZ_CP036434.1"/>
</dbReference>
<dbReference type="SUPFAM" id="SSF53474">
    <property type="entry name" value="alpha/beta-Hydrolases"/>
    <property type="match status" value="1"/>
</dbReference>
<keyword evidence="2" id="KW-0378">Hydrolase</keyword>
<dbReference type="PANTHER" id="PTHR43265">
    <property type="entry name" value="ESTERASE ESTD"/>
    <property type="match status" value="1"/>
</dbReference>